<dbReference type="Proteomes" id="UP000187412">
    <property type="component" value="Unassembled WGS sequence"/>
</dbReference>
<accession>A0ABX3H2A0</accession>
<reference evidence="2 3" key="1">
    <citation type="submission" date="2016-10" db="EMBL/GenBank/DDBJ databases">
        <title>Paenibacillus species isolates.</title>
        <authorList>
            <person name="Beno S.M."/>
        </authorList>
    </citation>
    <scope>NUCLEOTIDE SEQUENCE [LARGE SCALE GENOMIC DNA]</scope>
    <source>
        <strain evidence="2 3">FSL H7-0744</strain>
    </source>
</reference>
<proteinExistence type="predicted"/>
<feature type="transmembrane region" description="Helical" evidence="1">
    <location>
        <begin position="101"/>
        <end position="120"/>
    </location>
</feature>
<comment type="caution">
    <text evidence="2">The sequence shown here is derived from an EMBL/GenBank/DDBJ whole genome shotgun (WGS) entry which is preliminary data.</text>
</comment>
<feature type="transmembrane region" description="Helical" evidence="1">
    <location>
        <begin position="68"/>
        <end position="89"/>
    </location>
</feature>
<dbReference type="EMBL" id="MPTB01000042">
    <property type="protein sequence ID" value="OMD41975.1"/>
    <property type="molecule type" value="Genomic_DNA"/>
</dbReference>
<evidence type="ECO:0000313" key="2">
    <source>
        <dbReference type="EMBL" id="OMD41975.1"/>
    </source>
</evidence>
<evidence type="ECO:0008006" key="4">
    <source>
        <dbReference type="Google" id="ProtNLM"/>
    </source>
</evidence>
<feature type="transmembrane region" description="Helical" evidence="1">
    <location>
        <begin position="9"/>
        <end position="28"/>
    </location>
</feature>
<protein>
    <recommendedName>
        <fullName evidence="4">DUF3021 domain-containing protein</fullName>
    </recommendedName>
</protein>
<feature type="transmembrane region" description="Helical" evidence="1">
    <location>
        <begin position="34"/>
        <end position="56"/>
    </location>
</feature>
<sequence>MISQFKHSFFQVFTVTSLWVTLLLTLFYREQPISMVYLWHVAGIAAISAVLFGIMYDALWNHFTLKPFWNILISSIITIVGGMLIVWLFSQDMFHVILPWWPGMLLLSVVLHTIAFYFYARIDSRKRVEELNKILK</sequence>
<gene>
    <name evidence="2" type="ORF">BSK56_26230</name>
</gene>
<keyword evidence="1" id="KW-0472">Membrane</keyword>
<name>A0ABX3H2A0_PAEBO</name>
<keyword evidence="3" id="KW-1185">Reference proteome</keyword>
<evidence type="ECO:0000313" key="3">
    <source>
        <dbReference type="Proteomes" id="UP000187412"/>
    </source>
</evidence>
<keyword evidence="1" id="KW-0812">Transmembrane</keyword>
<evidence type="ECO:0000256" key="1">
    <source>
        <dbReference type="SAM" id="Phobius"/>
    </source>
</evidence>
<keyword evidence="1" id="KW-1133">Transmembrane helix</keyword>
<dbReference type="RefSeq" id="WP_076113442.1">
    <property type="nucleotide sequence ID" value="NZ_MPTB01000042.1"/>
</dbReference>
<organism evidence="2 3">
    <name type="scientific">Paenibacillus borealis</name>
    <dbReference type="NCBI Taxonomy" id="160799"/>
    <lineage>
        <taxon>Bacteria</taxon>
        <taxon>Bacillati</taxon>
        <taxon>Bacillota</taxon>
        <taxon>Bacilli</taxon>
        <taxon>Bacillales</taxon>
        <taxon>Paenibacillaceae</taxon>
        <taxon>Paenibacillus</taxon>
    </lineage>
</organism>